<evidence type="ECO:0000313" key="2">
    <source>
        <dbReference type="Proteomes" id="UP001054945"/>
    </source>
</evidence>
<comment type="caution">
    <text evidence="1">The sequence shown here is derived from an EMBL/GenBank/DDBJ whole genome shotgun (WGS) entry which is preliminary data.</text>
</comment>
<accession>A0AAV4VEB9</accession>
<dbReference type="AlphaFoldDB" id="A0AAV4VEB9"/>
<gene>
    <name evidence="1" type="ORF">CEXT_741871</name>
</gene>
<reference evidence="1 2" key="1">
    <citation type="submission" date="2021-06" db="EMBL/GenBank/DDBJ databases">
        <title>Caerostris extrusa draft genome.</title>
        <authorList>
            <person name="Kono N."/>
            <person name="Arakawa K."/>
        </authorList>
    </citation>
    <scope>NUCLEOTIDE SEQUENCE [LARGE SCALE GENOMIC DNA]</scope>
</reference>
<keyword evidence="2" id="KW-1185">Reference proteome</keyword>
<sequence>MPECLKIPFISEPSVSFLQIQSAKKEGCNETGKVIMKRPSLFSLVSLSFSIVRKDKKKQPNEFNDFRLTSQGYLIYKARYSSQLLVSE</sequence>
<dbReference type="EMBL" id="BPLR01014431">
    <property type="protein sequence ID" value="GIY68736.1"/>
    <property type="molecule type" value="Genomic_DNA"/>
</dbReference>
<organism evidence="1 2">
    <name type="scientific">Caerostris extrusa</name>
    <name type="common">Bark spider</name>
    <name type="synonym">Caerostris bankana</name>
    <dbReference type="NCBI Taxonomy" id="172846"/>
    <lineage>
        <taxon>Eukaryota</taxon>
        <taxon>Metazoa</taxon>
        <taxon>Ecdysozoa</taxon>
        <taxon>Arthropoda</taxon>
        <taxon>Chelicerata</taxon>
        <taxon>Arachnida</taxon>
        <taxon>Araneae</taxon>
        <taxon>Araneomorphae</taxon>
        <taxon>Entelegynae</taxon>
        <taxon>Araneoidea</taxon>
        <taxon>Araneidae</taxon>
        <taxon>Caerostris</taxon>
    </lineage>
</organism>
<protein>
    <submittedName>
        <fullName evidence="1">Uncharacterized protein</fullName>
    </submittedName>
</protein>
<name>A0AAV4VEB9_CAEEX</name>
<proteinExistence type="predicted"/>
<evidence type="ECO:0000313" key="1">
    <source>
        <dbReference type="EMBL" id="GIY68736.1"/>
    </source>
</evidence>
<dbReference type="Proteomes" id="UP001054945">
    <property type="component" value="Unassembled WGS sequence"/>
</dbReference>